<sequence>MEGELPEPDQHLSKVQRLSFQESALQDTLLLRRRWVREAGFILIYASMFKAQPCLEEDYLKGDVADLLYDLQMGRQLPPAIKFRQQALHTVSRMLRYLSPSQQDIVASSFFAPTAASGSHGSLSDDA</sequence>
<proteinExistence type="predicted"/>
<dbReference type="Proteomes" id="UP000827872">
    <property type="component" value="Linkage Group LG05"/>
</dbReference>
<keyword evidence="2" id="KW-1185">Reference proteome</keyword>
<evidence type="ECO:0000313" key="2">
    <source>
        <dbReference type="Proteomes" id="UP000827872"/>
    </source>
</evidence>
<evidence type="ECO:0000313" key="1">
    <source>
        <dbReference type="EMBL" id="KAH8001045.1"/>
    </source>
</evidence>
<protein>
    <submittedName>
        <fullName evidence="1">Uncharacterized protein</fullName>
    </submittedName>
</protein>
<comment type="caution">
    <text evidence="1">The sequence shown here is derived from an EMBL/GenBank/DDBJ whole genome shotgun (WGS) entry which is preliminary data.</text>
</comment>
<reference evidence="1" key="1">
    <citation type="submission" date="2021-08" db="EMBL/GenBank/DDBJ databases">
        <title>The first chromosome-level gecko genome reveals the dynamic sex chromosomes of Neotropical dwarf geckos (Sphaerodactylidae: Sphaerodactylus).</title>
        <authorList>
            <person name="Pinto B.J."/>
            <person name="Keating S.E."/>
            <person name="Gamble T."/>
        </authorList>
    </citation>
    <scope>NUCLEOTIDE SEQUENCE</scope>
    <source>
        <strain evidence="1">TG3544</strain>
    </source>
</reference>
<organism evidence="1 2">
    <name type="scientific">Sphaerodactylus townsendi</name>
    <dbReference type="NCBI Taxonomy" id="933632"/>
    <lineage>
        <taxon>Eukaryota</taxon>
        <taxon>Metazoa</taxon>
        <taxon>Chordata</taxon>
        <taxon>Craniata</taxon>
        <taxon>Vertebrata</taxon>
        <taxon>Euteleostomi</taxon>
        <taxon>Lepidosauria</taxon>
        <taxon>Squamata</taxon>
        <taxon>Bifurcata</taxon>
        <taxon>Gekkota</taxon>
        <taxon>Sphaerodactylidae</taxon>
        <taxon>Sphaerodactylus</taxon>
    </lineage>
</organism>
<dbReference type="EMBL" id="CM037618">
    <property type="protein sequence ID" value="KAH8001045.1"/>
    <property type="molecule type" value="Genomic_DNA"/>
</dbReference>
<gene>
    <name evidence="1" type="ORF">K3G42_030435</name>
</gene>
<name>A0ACB8F6S4_9SAUR</name>
<accession>A0ACB8F6S4</accession>